<dbReference type="RefSeq" id="WP_284152672.1">
    <property type="nucleotide sequence ID" value="NZ_AP025516.1"/>
</dbReference>
<comment type="subunit">
    <text evidence="4">Monomer.</text>
</comment>
<gene>
    <name evidence="11" type="ORF">DPPLL_37300</name>
</gene>
<dbReference type="InterPro" id="IPR022417">
    <property type="entry name" value="Porphobilin_deaminase_N"/>
</dbReference>
<dbReference type="NCBIfam" id="TIGR00212">
    <property type="entry name" value="hemC"/>
    <property type="match status" value="1"/>
</dbReference>
<dbReference type="Pfam" id="PF03900">
    <property type="entry name" value="Porphobil_deamC"/>
    <property type="match status" value="1"/>
</dbReference>
<dbReference type="PANTHER" id="PTHR11557">
    <property type="entry name" value="PORPHOBILINOGEN DEAMINASE"/>
    <property type="match status" value="1"/>
</dbReference>
<evidence type="ECO:0000256" key="6">
    <source>
        <dbReference type="ARBA" id="ARBA00023244"/>
    </source>
</evidence>
<name>A0ABM7WEF8_9BACT</name>
<keyword evidence="12" id="KW-1185">Reference proteome</keyword>
<reference evidence="11 12" key="1">
    <citation type="submission" date="2022-01" db="EMBL/GenBank/DDBJ databases">
        <title>Desulfofustis limnae sp. nov., a novel mesophilic sulfate-reducing bacterium isolated from marsh soil.</title>
        <authorList>
            <person name="Watanabe M."/>
            <person name="Takahashi A."/>
            <person name="Kojima H."/>
            <person name="Fukui M."/>
        </authorList>
    </citation>
    <scope>NUCLEOTIDE SEQUENCE [LARGE SCALE GENOMIC DNA]</scope>
    <source>
        <strain evidence="11 12">PPLL</strain>
    </source>
</reference>
<dbReference type="InterPro" id="IPR000860">
    <property type="entry name" value="HemC"/>
</dbReference>
<feature type="domain" description="Porphobilinogen deaminase N-terminal" evidence="9">
    <location>
        <begin position="4"/>
        <end position="203"/>
    </location>
</feature>
<dbReference type="EC" id="2.5.1.61" evidence="8"/>
<evidence type="ECO:0000256" key="3">
    <source>
        <dbReference type="ARBA" id="ARBA00005638"/>
    </source>
</evidence>
<evidence type="ECO:0000256" key="5">
    <source>
        <dbReference type="ARBA" id="ARBA00022679"/>
    </source>
</evidence>
<proteinExistence type="inferred from homology"/>
<comment type="similarity">
    <text evidence="3">Belongs to the HMBS family.</text>
</comment>
<dbReference type="PANTHER" id="PTHR11557:SF0">
    <property type="entry name" value="PORPHOBILINOGEN DEAMINASE"/>
    <property type="match status" value="1"/>
</dbReference>
<evidence type="ECO:0000259" key="9">
    <source>
        <dbReference type="Pfam" id="PF01379"/>
    </source>
</evidence>
<dbReference type="EMBL" id="AP025516">
    <property type="protein sequence ID" value="BDD89365.1"/>
    <property type="molecule type" value="Genomic_DNA"/>
</dbReference>
<keyword evidence="5" id="KW-0808">Transferase</keyword>
<evidence type="ECO:0000256" key="2">
    <source>
        <dbReference type="ARBA" id="ARBA00004735"/>
    </source>
</evidence>
<dbReference type="Gene3D" id="3.40.190.10">
    <property type="entry name" value="Periplasmic binding protein-like II"/>
    <property type="match status" value="2"/>
</dbReference>
<evidence type="ECO:0000313" key="11">
    <source>
        <dbReference type="EMBL" id="BDD89365.1"/>
    </source>
</evidence>
<dbReference type="SUPFAM" id="SSF54782">
    <property type="entry name" value="Porphobilinogen deaminase (hydroxymethylbilane synthase), C-terminal domain"/>
    <property type="match status" value="1"/>
</dbReference>
<evidence type="ECO:0000256" key="1">
    <source>
        <dbReference type="ARBA" id="ARBA00002869"/>
    </source>
</evidence>
<sequence>MTTITIGTRKSKLALWQAESVARVLEANGAKTVIAAFETRGDKILDRSIAKIGSKGVFTEELEEQLANGTTDIAVHSAKDMQSTLPEGFELIAFTDREESHDVLLSHRQSIDLNDISRPLTIGTSSVRRVALLQHYHPHLKTVPMRGNLQTRLRKLREGACDALMLAYAGVVRMGYQDMIVHSFSIDQFIPPVGQGCIAIEAATILSEEKRKLIRSCLNNPQSELVLRAERAYLKTLEGGCSIPAFGHARLVDQVIYLTGGLSSLDGSWLLFKTMSGSTDDPEALGSALGTYVLTTGGRAVLEAIRADQSE</sequence>
<evidence type="ECO:0000256" key="7">
    <source>
        <dbReference type="ARBA" id="ARBA00048169"/>
    </source>
</evidence>
<dbReference type="Pfam" id="PF01379">
    <property type="entry name" value="Porphobil_deam"/>
    <property type="match status" value="1"/>
</dbReference>
<evidence type="ECO:0000256" key="8">
    <source>
        <dbReference type="NCBIfam" id="TIGR00212"/>
    </source>
</evidence>
<comment type="function">
    <text evidence="1">Tetrapolymerization of the monopyrrole PBG into the hydroxymethylbilane pre-uroporphyrinogen in several discrete steps.</text>
</comment>
<evidence type="ECO:0000256" key="4">
    <source>
        <dbReference type="ARBA" id="ARBA00011245"/>
    </source>
</evidence>
<evidence type="ECO:0000259" key="10">
    <source>
        <dbReference type="Pfam" id="PF03900"/>
    </source>
</evidence>
<dbReference type="PRINTS" id="PR00151">
    <property type="entry name" value="PORPHBDMNASE"/>
</dbReference>
<feature type="domain" description="Porphobilinogen deaminase C-terminal" evidence="10">
    <location>
        <begin position="228"/>
        <end position="290"/>
    </location>
</feature>
<dbReference type="PIRSF" id="PIRSF001438">
    <property type="entry name" value="4pyrrol_synth_OHMeBilane_synth"/>
    <property type="match status" value="1"/>
</dbReference>
<dbReference type="InterPro" id="IPR022418">
    <property type="entry name" value="Porphobilinogen_deaminase_C"/>
</dbReference>
<comment type="pathway">
    <text evidence="2">Porphyrin-containing compound metabolism; protoporphyrin-IX biosynthesis; coproporphyrinogen-III from 5-aminolevulinate: step 2/4.</text>
</comment>
<keyword evidence="6" id="KW-0627">Porphyrin biosynthesis</keyword>
<evidence type="ECO:0000313" key="12">
    <source>
        <dbReference type="Proteomes" id="UP000830055"/>
    </source>
</evidence>
<dbReference type="Proteomes" id="UP000830055">
    <property type="component" value="Chromosome"/>
</dbReference>
<dbReference type="SUPFAM" id="SSF53850">
    <property type="entry name" value="Periplasmic binding protein-like II"/>
    <property type="match status" value="1"/>
</dbReference>
<protein>
    <recommendedName>
        <fullName evidence="8">Hydroxymethylbilane synthase</fullName>
        <ecNumber evidence="8">2.5.1.61</ecNumber>
    </recommendedName>
</protein>
<comment type="catalytic activity">
    <reaction evidence="7">
        <text>4 porphobilinogen + H2O = hydroxymethylbilane + 4 NH4(+)</text>
        <dbReference type="Rhea" id="RHEA:13185"/>
        <dbReference type="ChEBI" id="CHEBI:15377"/>
        <dbReference type="ChEBI" id="CHEBI:28938"/>
        <dbReference type="ChEBI" id="CHEBI:57845"/>
        <dbReference type="ChEBI" id="CHEBI:58126"/>
        <dbReference type="EC" id="2.5.1.61"/>
    </reaction>
</comment>
<organism evidence="11 12">
    <name type="scientific">Desulfofustis limnaeus</name>
    <dbReference type="NCBI Taxonomy" id="2740163"/>
    <lineage>
        <taxon>Bacteria</taxon>
        <taxon>Pseudomonadati</taxon>
        <taxon>Thermodesulfobacteriota</taxon>
        <taxon>Desulfobulbia</taxon>
        <taxon>Desulfobulbales</taxon>
        <taxon>Desulfocapsaceae</taxon>
        <taxon>Desulfofustis</taxon>
    </lineage>
</organism>
<dbReference type="Gene3D" id="3.30.160.40">
    <property type="entry name" value="Porphobilinogen deaminase, C-terminal domain"/>
    <property type="match status" value="1"/>
</dbReference>
<accession>A0ABM7WEF8</accession>
<dbReference type="InterPro" id="IPR036803">
    <property type="entry name" value="Porphobilinogen_deaminase_C_sf"/>
</dbReference>